<gene>
    <name evidence="1" type="ORF">PHMEG_0007813</name>
</gene>
<keyword evidence="2" id="KW-1185">Reference proteome</keyword>
<dbReference type="EMBL" id="NBNE01000635">
    <property type="protein sequence ID" value="OWZ18142.1"/>
    <property type="molecule type" value="Genomic_DNA"/>
</dbReference>
<dbReference type="Proteomes" id="UP000198211">
    <property type="component" value="Unassembled WGS sequence"/>
</dbReference>
<organism evidence="1 2">
    <name type="scientific">Phytophthora megakarya</name>
    <dbReference type="NCBI Taxonomy" id="4795"/>
    <lineage>
        <taxon>Eukaryota</taxon>
        <taxon>Sar</taxon>
        <taxon>Stramenopiles</taxon>
        <taxon>Oomycota</taxon>
        <taxon>Peronosporomycetes</taxon>
        <taxon>Peronosporales</taxon>
        <taxon>Peronosporaceae</taxon>
        <taxon>Phytophthora</taxon>
    </lineage>
</organism>
<evidence type="ECO:0000313" key="2">
    <source>
        <dbReference type="Proteomes" id="UP000198211"/>
    </source>
</evidence>
<reference evidence="2" key="1">
    <citation type="submission" date="2017-03" db="EMBL/GenBank/DDBJ databases">
        <title>Phytopthora megakarya and P. palmivora, two closely related causual agents of cacao black pod achieved similar genome size and gene model numbers by different mechanisms.</title>
        <authorList>
            <person name="Ali S."/>
            <person name="Shao J."/>
            <person name="Larry D.J."/>
            <person name="Kronmiller B."/>
            <person name="Shen D."/>
            <person name="Strem M.D."/>
            <person name="Melnick R.L."/>
            <person name="Guiltinan M.J."/>
            <person name="Tyler B.M."/>
            <person name="Meinhardt L.W."/>
            <person name="Bailey B.A."/>
        </authorList>
    </citation>
    <scope>NUCLEOTIDE SEQUENCE [LARGE SCALE GENOMIC DNA]</scope>
    <source>
        <strain evidence="2">zdho120</strain>
    </source>
</reference>
<comment type="caution">
    <text evidence="1">The sequence shown here is derived from an EMBL/GenBank/DDBJ whole genome shotgun (WGS) entry which is preliminary data.</text>
</comment>
<name>A0A225WKQ5_9STRA</name>
<evidence type="ECO:0000313" key="1">
    <source>
        <dbReference type="EMBL" id="OWZ18142.1"/>
    </source>
</evidence>
<dbReference type="AlphaFoldDB" id="A0A225WKQ5"/>
<proteinExistence type="predicted"/>
<sequence length="72" mass="8396">MNNFEPGATATPRFPLWLRAYPPNITPEIFTVDTIAFLSEGYWRYPYDKAGKFWGVMIIGENTDSFVTMRER</sequence>
<accession>A0A225WKQ5</accession>
<protein>
    <submittedName>
        <fullName evidence="1">Uncharacterized protein</fullName>
    </submittedName>
</protein>